<dbReference type="InterPro" id="IPR026093">
    <property type="entry name" value="MGARP"/>
</dbReference>
<comment type="caution">
    <text evidence="3">The sequence shown here is derived from an EMBL/GenBank/DDBJ whole genome shotgun (WGS) entry which is preliminary data.</text>
</comment>
<keyword evidence="4" id="KW-1185">Reference proteome</keyword>
<feature type="compositionally biased region" description="Basic and acidic residues" evidence="1">
    <location>
        <begin position="298"/>
        <end position="312"/>
    </location>
</feature>
<dbReference type="EMBL" id="MU865937">
    <property type="protein sequence ID" value="KAK4449481.1"/>
    <property type="molecule type" value="Genomic_DNA"/>
</dbReference>
<dbReference type="PROSITE" id="PS50812">
    <property type="entry name" value="PWWP"/>
    <property type="match status" value="1"/>
</dbReference>
<accession>A0AAV9GS63</accession>
<feature type="domain" description="PWWP" evidence="2">
    <location>
        <begin position="64"/>
        <end position="147"/>
    </location>
</feature>
<proteinExistence type="predicted"/>
<feature type="compositionally biased region" description="Basic and acidic residues" evidence="1">
    <location>
        <begin position="454"/>
        <end position="491"/>
    </location>
</feature>
<evidence type="ECO:0000313" key="4">
    <source>
        <dbReference type="Proteomes" id="UP001321760"/>
    </source>
</evidence>
<reference evidence="3" key="2">
    <citation type="submission" date="2023-05" db="EMBL/GenBank/DDBJ databases">
        <authorList>
            <consortium name="Lawrence Berkeley National Laboratory"/>
            <person name="Steindorff A."/>
            <person name="Hensen N."/>
            <person name="Bonometti L."/>
            <person name="Westerberg I."/>
            <person name="Brannstrom I.O."/>
            <person name="Guillou S."/>
            <person name="Cros-Aarteil S."/>
            <person name="Calhoun S."/>
            <person name="Haridas S."/>
            <person name="Kuo A."/>
            <person name="Mondo S."/>
            <person name="Pangilinan J."/>
            <person name="Riley R."/>
            <person name="Labutti K."/>
            <person name="Andreopoulos B."/>
            <person name="Lipzen A."/>
            <person name="Chen C."/>
            <person name="Yanf M."/>
            <person name="Daum C."/>
            <person name="Ng V."/>
            <person name="Clum A."/>
            <person name="Ohm R."/>
            <person name="Martin F."/>
            <person name="Silar P."/>
            <person name="Natvig D."/>
            <person name="Lalanne C."/>
            <person name="Gautier V."/>
            <person name="Ament-Velasquez S.L."/>
            <person name="Kruys A."/>
            <person name="Hutchinson M.I."/>
            <person name="Powell A.J."/>
            <person name="Barry K."/>
            <person name="Miller A.N."/>
            <person name="Grigoriev I.V."/>
            <person name="Debuchy R."/>
            <person name="Gladieux P."/>
            <person name="Thoren M.H."/>
            <person name="Johannesson H."/>
        </authorList>
    </citation>
    <scope>NUCLEOTIDE SEQUENCE</scope>
    <source>
        <strain evidence="3">PSN243</strain>
    </source>
</reference>
<evidence type="ECO:0000256" key="1">
    <source>
        <dbReference type="SAM" id="MobiDB-lite"/>
    </source>
</evidence>
<dbReference type="Gene3D" id="2.30.30.140">
    <property type="match status" value="1"/>
</dbReference>
<feature type="compositionally biased region" description="Acidic residues" evidence="1">
    <location>
        <begin position="215"/>
        <end position="230"/>
    </location>
</feature>
<feature type="region of interest" description="Disordered" evidence="1">
    <location>
        <begin position="1"/>
        <end position="50"/>
    </location>
</feature>
<dbReference type="GO" id="GO:0005739">
    <property type="term" value="C:mitochondrion"/>
    <property type="evidence" value="ECO:0007669"/>
    <property type="project" value="InterPro"/>
</dbReference>
<dbReference type="SMART" id="SM00293">
    <property type="entry name" value="PWWP"/>
    <property type="match status" value="1"/>
</dbReference>
<evidence type="ECO:0000259" key="2">
    <source>
        <dbReference type="PROSITE" id="PS50812"/>
    </source>
</evidence>
<feature type="compositionally biased region" description="Low complexity" evidence="1">
    <location>
        <begin position="492"/>
        <end position="512"/>
    </location>
</feature>
<evidence type="ECO:0000313" key="3">
    <source>
        <dbReference type="EMBL" id="KAK4449481.1"/>
    </source>
</evidence>
<protein>
    <submittedName>
        <fullName evidence="3">PWWP domain-containing protein 2</fullName>
    </submittedName>
</protein>
<feature type="compositionally biased region" description="Low complexity" evidence="1">
    <location>
        <begin position="1"/>
        <end position="30"/>
    </location>
</feature>
<dbReference type="PANTHER" id="PTHR22910:SF6">
    <property type="entry name" value="PROTEIN MGARP"/>
    <property type="match status" value="1"/>
</dbReference>
<feature type="region of interest" description="Disordered" evidence="1">
    <location>
        <begin position="440"/>
        <end position="512"/>
    </location>
</feature>
<dbReference type="PANTHER" id="PTHR22910">
    <property type="entry name" value="PROTEIN MGARP"/>
    <property type="match status" value="1"/>
</dbReference>
<dbReference type="SUPFAM" id="SSF63748">
    <property type="entry name" value="Tudor/PWWP/MBT"/>
    <property type="match status" value="1"/>
</dbReference>
<reference evidence="3" key="1">
    <citation type="journal article" date="2023" name="Mol. Phylogenet. Evol.">
        <title>Genome-scale phylogeny and comparative genomics of the fungal order Sordariales.</title>
        <authorList>
            <person name="Hensen N."/>
            <person name="Bonometti L."/>
            <person name="Westerberg I."/>
            <person name="Brannstrom I.O."/>
            <person name="Guillou S."/>
            <person name="Cros-Aarteil S."/>
            <person name="Calhoun S."/>
            <person name="Haridas S."/>
            <person name="Kuo A."/>
            <person name="Mondo S."/>
            <person name="Pangilinan J."/>
            <person name="Riley R."/>
            <person name="LaButti K."/>
            <person name="Andreopoulos B."/>
            <person name="Lipzen A."/>
            <person name="Chen C."/>
            <person name="Yan M."/>
            <person name="Daum C."/>
            <person name="Ng V."/>
            <person name="Clum A."/>
            <person name="Steindorff A."/>
            <person name="Ohm R.A."/>
            <person name="Martin F."/>
            <person name="Silar P."/>
            <person name="Natvig D.O."/>
            <person name="Lalanne C."/>
            <person name="Gautier V."/>
            <person name="Ament-Velasquez S.L."/>
            <person name="Kruys A."/>
            <person name="Hutchinson M.I."/>
            <person name="Powell A.J."/>
            <person name="Barry K."/>
            <person name="Miller A.N."/>
            <person name="Grigoriev I.V."/>
            <person name="Debuchy R."/>
            <person name="Gladieux P."/>
            <person name="Hiltunen Thoren M."/>
            <person name="Johannesson H."/>
        </authorList>
    </citation>
    <scope>NUCLEOTIDE SEQUENCE</scope>
    <source>
        <strain evidence="3">PSN243</strain>
    </source>
</reference>
<name>A0AAV9GS63_9PEZI</name>
<organism evidence="3 4">
    <name type="scientific">Podospora aff. communis PSN243</name>
    <dbReference type="NCBI Taxonomy" id="3040156"/>
    <lineage>
        <taxon>Eukaryota</taxon>
        <taxon>Fungi</taxon>
        <taxon>Dikarya</taxon>
        <taxon>Ascomycota</taxon>
        <taxon>Pezizomycotina</taxon>
        <taxon>Sordariomycetes</taxon>
        <taxon>Sordariomycetidae</taxon>
        <taxon>Sordariales</taxon>
        <taxon>Podosporaceae</taxon>
        <taxon>Podospora</taxon>
    </lineage>
</organism>
<gene>
    <name evidence="3" type="ORF">QBC34DRAFT_91560</name>
</gene>
<dbReference type="Proteomes" id="UP001321760">
    <property type="component" value="Unassembled WGS sequence"/>
</dbReference>
<feature type="compositionally biased region" description="Basic and acidic residues" evidence="1">
    <location>
        <begin position="320"/>
        <end position="331"/>
    </location>
</feature>
<dbReference type="Pfam" id="PF00855">
    <property type="entry name" value="PWWP"/>
    <property type="match status" value="1"/>
</dbReference>
<sequence>MTDSAPPAEAPAADAEESAAPAAATPGKAKTPAKRKSVGAADAKGKKLNKKASKARILHLDAQPGDHYFVKLKGFPQWPVIICDEDMLPHSLLRSRPVTAKRADGTYRDDYADGAKKAGDRTFPVMYLHTNEFGWVPNSDLIDLDPATVMDVKMDKMRKDLQVAYELASHNHPLSHYKELLQQYQEDLMEQEKAKEAKAAAKATPKGKKAKATVDEDGDVDMDDAADEDDAAPKEKKSAKKRKAEDTAETPARSDSVKKPKIKLTTSLTPKTNGAAAPAAKPAKTAEPKAAKPKAKKAKESEEKKAEKEPTTPKEPALSAEEKHQRKEVSALKEQTSEATLTIFQKEVLFLRHKLQKGLLTRDQEPKEEEMKAMSDYIGTLEGYPDLEVSIIRVTKINKVLKAILKLDNIPKEAEFQLKPRSQALLDKWNKLLASDSAPAAAATEPANGVNGSKEAKTNGVKEKSEGAEEKAKEEPKGAKEEPKEPKEVAKTGEASASTETASGAATIPATE</sequence>
<feature type="region of interest" description="Disordered" evidence="1">
    <location>
        <begin position="195"/>
        <end position="331"/>
    </location>
</feature>
<dbReference type="InterPro" id="IPR000313">
    <property type="entry name" value="PWWP_dom"/>
</dbReference>
<dbReference type="AlphaFoldDB" id="A0AAV9GS63"/>